<dbReference type="OrthoDB" id="10250354at2759"/>
<organism evidence="2 3">
    <name type="scientific">Hyaloscypha hepaticicola</name>
    <dbReference type="NCBI Taxonomy" id="2082293"/>
    <lineage>
        <taxon>Eukaryota</taxon>
        <taxon>Fungi</taxon>
        <taxon>Dikarya</taxon>
        <taxon>Ascomycota</taxon>
        <taxon>Pezizomycotina</taxon>
        <taxon>Leotiomycetes</taxon>
        <taxon>Helotiales</taxon>
        <taxon>Hyaloscyphaceae</taxon>
        <taxon>Hyaloscypha</taxon>
    </lineage>
</organism>
<dbReference type="EMBL" id="KZ613487">
    <property type="protein sequence ID" value="PMD19943.1"/>
    <property type="molecule type" value="Genomic_DNA"/>
</dbReference>
<dbReference type="PRINTS" id="PR00625">
    <property type="entry name" value="JDOMAIN"/>
</dbReference>
<feature type="non-terminal residue" evidence="2">
    <location>
        <position position="62"/>
    </location>
</feature>
<proteinExistence type="predicted"/>
<dbReference type="InterPro" id="IPR036869">
    <property type="entry name" value="J_dom_sf"/>
</dbReference>
<name>A0A2J6Q0Y9_9HELO</name>
<dbReference type="Pfam" id="PF00226">
    <property type="entry name" value="DnaJ"/>
    <property type="match status" value="1"/>
</dbReference>
<dbReference type="PANTHER" id="PTHR45098">
    <property type="entry name" value="DNAJ DOMAIN CONTAINING PROTEIN, EXPRESSED"/>
    <property type="match status" value="1"/>
</dbReference>
<dbReference type="Proteomes" id="UP000235672">
    <property type="component" value="Unassembled WGS sequence"/>
</dbReference>
<dbReference type="CDD" id="cd06257">
    <property type="entry name" value="DnaJ"/>
    <property type="match status" value="1"/>
</dbReference>
<dbReference type="InterPro" id="IPR001623">
    <property type="entry name" value="DnaJ_domain"/>
</dbReference>
<protein>
    <submittedName>
        <fullName evidence="2">Heat shock protein DnaJ</fullName>
    </submittedName>
</protein>
<sequence length="62" mass="7013">MPFKFAALYATLGLNAEPKPSPEEIRKAYRARALELHPDKNPSDSDARARFQHLSKAYEALL</sequence>
<keyword evidence="2" id="KW-0346">Stress response</keyword>
<dbReference type="STRING" id="1745343.A0A2J6Q0Y9"/>
<dbReference type="AlphaFoldDB" id="A0A2J6Q0Y9"/>
<feature type="domain" description="J" evidence="1">
    <location>
        <begin position="7"/>
        <end position="62"/>
    </location>
</feature>
<dbReference type="Gene3D" id="1.10.287.110">
    <property type="entry name" value="DnaJ domain"/>
    <property type="match status" value="1"/>
</dbReference>
<dbReference type="PANTHER" id="PTHR45098:SF1">
    <property type="entry name" value="DNAJ DOMAIN CONTAINING PROTEIN, EXPRESSED"/>
    <property type="match status" value="1"/>
</dbReference>
<evidence type="ECO:0000259" key="1">
    <source>
        <dbReference type="PROSITE" id="PS50076"/>
    </source>
</evidence>
<evidence type="ECO:0000313" key="2">
    <source>
        <dbReference type="EMBL" id="PMD19943.1"/>
    </source>
</evidence>
<dbReference type="SUPFAM" id="SSF46565">
    <property type="entry name" value="Chaperone J-domain"/>
    <property type="match status" value="1"/>
</dbReference>
<dbReference type="SMART" id="SM00271">
    <property type="entry name" value="DnaJ"/>
    <property type="match status" value="1"/>
</dbReference>
<reference evidence="2 3" key="1">
    <citation type="submission" date="2016-05" db="EMBL/GenBank/DDBJ databases">
        <title>A degradative enzymes factory behind the ericoid mycorrhizal symbiosis.</title>
        <authorList>
            <consortium name="DOE Joint Genome Institute"/>
            <person name="Martino E."/>
            <person name="Morin E."/>
            <person name="Grelet G."/>
            <person name="Kuo A."/>
            <person name="Kohler A."/>
            <person name="Daghino S."/>
            <person name="Barry K."/>
            <person name="Choi C."/>
            <person name="Cichocki N."/>
            <person name="Clum A."/>
            <person name="Copeland A."/>
            <person name="Hainaut M."/>
            <person name="Haridas S."/>
            <person name="Labutti K."/>
            <person name="Lindquist E."/>
            <person name="Lipzen A."/>
            <person name="Khouja H.-R."/>
            <person name="Murat C."/>
            <person name="Ohm R."/>
            <person name="Olson A."/>
            <person name="Spatafora J."/>
            <person name="Veneault-Fourrey C."/>
            <person name="Henrissat B."/>
            <person name="Grigoriev I."/>
            <person name="Martin F."/>
            <person name="Perotto S."/>
        </authorList>
    </citation>
    <scope>NUCLEOTIDE SEQUENCE [LARGE SCALE GENOMIC DNA]</scope>
    <source>
        <strain evidence="2 3">UAMH 7357</strain>
    </source>
</reference>
<keyword evidence="3" id="KW-1185">Reference proteome</keyword>
<gene>
    <name evidence="2" type="ORF">NA56DRAFT_574769</name>
</gene>
<evidence type="ECO:0000313" key="3">
    <source>
        <dbReference type="Proteomes" id="UP000235672"/>
    </source>
</evidence>
<accession>A0A2J6Q0Y9</accession>
<dbReference type="PROSITE" id="PS50076">
    <property type="entry name" value="DNAJ_2"/>
    <property type="match status" value="1"/>
</dbReference>